<comment type="caution">
    <text evidence="10">The sequence shown here is derived from an EMBL/GenBank/DDBJ whole genome shotgun (WGS) entry which is preliminary data.</text>
</comment>
<sequence length="286" mass="31449">MSAQRPGLEAIADKGWLAAHKWLLLRRASQLLILAAFLAGPWFGGWLVKGNLASSLTLDVLPLTDPFLFLQMLATRHWPEMSALIGVAIVLGFYLLVGGRVFCSWVCPMNVVTDSAGWLRRRLGLKSGRSPHEATRLWLLGFVLLAAALSGSLVWEWVNPVSMLQRGLIFGFGAGWVFVLGVFLYDLLLAGRGWCGHVCPMGALYGLFGKSALIRVAAHQRSACNDCMDCFAVCPEPQVIRPALKPRDPNDTPLILDGDCTNCGRCIDVCSQEVFRFGSRFNRSKK</sequence>
<keyword evidence="3" id="KW-0479">Metal-binding</keyword>
<feature type="domain" description="4Fe-4S ferredoxin-type" evidence="9">
    <location>
        <begin position="215"/>
        <end position="245"/>
    </location>
</feature>
<keyword evidence="1" id="KW-0813">Transport</keyword>
<dbReference type="InterPro" id="IPR017896">
    <property type="entry name" value="4Fe4S_Fe-S-bd"/>
</dbReference>
<evidence type="ECO:0000313" key="10">
    <source>
        <dbReference type="EMBL" id="NSL53423.1"/>
    </source>
</evidence>
<evidence type="ECO:0000259" key="9">
    <source>
        <dbReference type="PROSITE" id="PS51379"/>
    </source>
</evidence>
<proteinExistence type="predicted"/>
<evidence type="ECO:0000256" key="8">
    <source>
        <dbReference type="SAM" id="Phobius"/>
    </source>
</evidence>
<dbReference type="SUPFAM" id="SSF54862">
    <property type="entry name" value="4Fe-4S ferredoxins"/>
    <property type="match status" value="1"/>
</dbReference>
<dbReference type="Proteomes" id="UP000778523">
    <property type="component" value="Unassembled WGS sequence"/>
</dbReference>
<evidence type="ECO:0000256" key="2">
    <source>
        <dbReference type="ARBA" id="ARBA00022485"/>
    </source>
</evidence>
<organism evidence="10 11">
    <name type="scientific">Uliginosibacterium aquaticum</name>
    <dbReference type="NCBI Taxonomy" id="2731212"/>
    <lineage>
        <taxon>Bacteria</taxon>
        <taxon>Pseudomonadati</taxon>
        <taxon>Pseudomonadota</taxon>
        <taxon>Betaproteobacteria</taxon>
        <taxon>Rhodocyclales</taxon>
        <taxon>Zoogloeaceae</taxon>
        <taxon>Uliginosibacterium</taxon>
    </lineage>
</organism>
<evidence type="ECO:0000313" key="11">
    <source>
        <dbReference type="Proteomes" id="UP000778523"/>
    </source>
</evidence>
<feature type="transmembrane region" description="Helical" evidence="8">
    <location>
        <begin position="134"/>
        <end position="155"/>
    </location>
</feature>
<dbReference type="Pfam" id="PF13237">
    <property type="entry name" value="Fer4_10"/>
    <property type="match status" value="1"/>
</dbReference>
<protein>
    <submittedName>
        <fullName evidence="10">Quinol dehydrogenase ferredoxin subunit NapH</fullName>
    </submittedName>
</protein>
<name>A0ABX2IGH5_9RHOO</name>
<keyword evidence="8" id="KW-1133">Transmembrane helix</keyword>
<dbReference type="PANTHER" id="PTHR30176:SF3">
    <property type="entry name" value="FERREDOXIN-TYPE PROTEIN NAPH"/>
    <property type="match status" value="1"/>
</dbReference>
<keyword evidence="7" id="KW-0411">Iron-sulfur</keyword>
<keyword evidence="11" id="KW-1185">Reference proteome</keyword>
<dbReference type="NCBIfam" id="NF007013">
    <property type="entry name" value="PRK09477.1"/>
    <property type="match status" value="1"/>
</dbReference>
<dbReference type="RefSeq" id="WP_170019445.1">
    <property type="nucleotide sequence ID" value="NZ_JABCSC020000001.1"/>
</dbReference>
<evidence type="ECO:0000256" key="4">
    <source>
        <dbReference type="ARBA" id="ARBA00022737"/>
    </source>
</evidence>
<feature type="domain" description="4Fe-4S ferredoxin-type" evidence="9">
    <location>
        <begin position="251"/>
        <end position="280"/>
    </location>
</feature>
<feature type="transmembrane region" description="Helical" evidence="8">
    <location>
        <begin position="167"/>
        <end position="188"/>
    </location>
</feature>
<accession>A0ABX2IGH5</accession>
<evidence type="ECO:0000256" key="6">
    <source>
        <dbReference type="ARBA" id="ARBA00023004"/>
    </source>
</evidence>
<evidence type="ECO:0000256" key="3">
    <source>
        <dbReference type="ARBA" id="ARBA00022723"/>
    </source>
</evidence>
<dbReference type="EMBL" id="JABCSC020000001">
    <property type="protein sequence ID" value="NSL53423.1"/>
    <property type="molecule type" value="Genomic_DNA"/>
</dbReference>
<reference evidence="10 11" key="1">
    <citation type="submission" date="2020-06" db="EMBL/GenBank/DDBJ databases">
        <title>Draft genome of Uliginosibacterium sp. IMCC34675.</title>
        <authorList>
            <person name="Song J."/>
        </authorList>
    </citation>
    <scope>NUCLEOTIDE SEQUENCE [LARGE SCALE GENOMIC DNA]</scope>
    <source>
        <strain evidence="10 11">IMCC34675</strain>
    </source>
</reference>
<feature type="transmembrane region" description="Helical" evidence="8">
    <location>
        <begin position="31"/>
        <end position="48"/>
    </location>
</feature>
<gene>
    <name evidence="10" type="primary">napH</name>
    <name evidence="10" type="ORF">HJ583_000145</name>
</gene>
<keyword evidence="8" id="KW-0472">Membrane</keyword>
<dbReference type="NCBIfam" id="TIGR02163">
    <property type="entry name" value="napH"/>
    <property type="match status" value="1"/>
</dbReference>
<evidence type="ECO:0000256" key="5">
    <source>
        <dbReference type="ARBA" id="ARBA00022982"/>
    </source>
</evidence>
<dbReference type="InterPro" id="IPR011886">
    <property type="entry name" value="NapH_MauN"/>
</dbReference>
<keyword evidence="2" id="KW-0004">4Fe-4S</keyword>
<feature type="transmembrane region" description="Helical" evidence="8">
    <location>
        <begin position="83"/>
        <end position="113"/>
    </location>
</feature>
<keyword evidence="5" id="KW-0249">Electron transport</keyword>
<evidence type="ECO:0000256" key="7">
    <source>
        <dbReference type="ARBA" id="ARBA00023014"/>
    </source>
</evidence>
<dbReference type="Pfam" id="PF12801">
    <property type="entry name" value="Fer4_5"/>
    <property type="match status" value="2"/>
</dbReference>
<keyword evidence="6" id="KW-0408">Iron</keyword>
<keyword evidence="8" id="KW-0812">Transmembrane</keyword>
<dbReference type="InterPro" id="IPR051684">
    <property type="entry name" value="Electron_Trans/Redox"/>
</dbReference>
<keyword evidence="4" id="KW-0677">Repeat</keyword>
<dbReference type="PROSITE" id="PS51379">
    <property type="entry name" value="4FE4S_FER_2"/>
    <property type="match status" value="2"/>
</dbReference>
<evidence type="ECO:0000256" key="1">
    <source>
        <dbReference type="ARBA" id="ARBA00022448"/>
    </source>
</evidence>
<dbReference type="PANTHER" id="PTHR30176">
    <property type="entry name" value="FERREDOXIN-TYPE PROTEIN NAPH"/>
    <property type="match status" value="1"/>
</dbReference>
<dbReference type="Gene3D" id="3.30.70.20">
    <property type="match status" value="1"/>
</dbReference>